<evidence type="ECO:0000256" key="1">
    <source>
        <dbReference type="ARBA" id="ARBA00023125"/>
    </source>
</evidence>
<reference evidence="5" key="1">
    <citation type="journal article" date="2019" name="Int. J. Syst. Evol. Microbiol.">
        <title>The Global Catalogue of Microorganisms (GCM) 10K type strain sequencing project: providing services to taxonomists for standard genome sequencing and annotation.</title>
        <authorList>
            <consortium name="The Broad Institute Genomics Platform"/>
            <consortium name="The Broad Institute Genome Sequencing Center for Infectious Disease"/>
            <person name="Wu L."/>
            <person name="Ma J."/>
        </authorList>
    </citation>
    <scope>NUCLEOTIDE SEQUENCE [LARGE SCALE GENOMIC DNA]</scope>
    <source>
        <strain evidence="5">CCUG 63369</strain>
    </source>
</reference>
<evidence type="ECO:0000313" key="5">
    <source>
        <dbReference type="Proteomes" id="UP001596956"/>
    </source>
</evidence>
<name>A0ABW3BJG8_9ACTN</name>
<dbReference type="InterPro" id="IPR036388">
    <property type="entry name" value="WH-like_DNA-bd_sf"/>
</dbReference>
<keyword evidence="5" id="KW-1185">Reference proteome</keyword>
<dbReference type="EMBL" id="JBHTHR010000679">
    <property type="protein sequence ID" value="MFD0802986.1"/>
    <property type="molecule type" value="Genomic_DNA"/>
</dbReference>
<protein>
    <submittedName>
        <fullName evidence="4">Winged helix-turn-helix domain-containing protein</fullName>
    </submittedName>
</protein>
<organism evidence="4 5">
    <name type="scientific">Streptomonospora algeriensis</name>
    <dbReference type="NCBI Taxonomy" id="995084"/>
    <lineage>
        <taxon>Bacteria</taxon>
        <taxon>Bacillati</taxon>
        <taxon>Actinomycetota</taxon>
        <taxon>Actinomycetes</taxon>
        <taxon>Streptosporangiales</taxon>
        <taxon>Nocardiopsidaceae</taxon>
        <taxon>Streptomonospora</taxon>
    </lineage>
</organism>
<keyword evidence="1 2" id="KW-0238">DNA-binding</keyword>
<accession>A0ABW3BJG8</accession>
<feature type="non-terminal residue" evidence="4">
    <location>
        <position position="85"/>
    </location>
</feature>
<dbReference type="PANTHER" id="PTHR35807">
    <property type="entry name" value="TRANSCRIPTIONAL REGULATOR REDD-RELATED"/>
    <property type="match status" value="1"/>
</dbReference>
<dbReference type="PANTHER" id="PTHR35807:SF1">
    <property type="entry name" value="TRANSCRIPTIONAL REGULATOR REDD"/>
    <property type="match status" value="1"/>
</dbReference>
<dbReference type="Gene3D" id="1.10.10.10">
    <property type="entry name" value="Winged helix-like DNA-binding domain superfamily/Winged helix DNA-binding domain"/>
    <property type="match status" value="1"/>
</dbReference>
<dbReference type="Pfam" id="PF00486">
    <property type="entry name" value="Trans_reg_C"/>
    <property type="match status" value="1"/>
</dbReference>
<evidence type="ECO:0000256" key="2">
    <source>
        <dbReference type="PROSITE-ProRule" id="PRU01091"/>
    </source>
</evidence>
<dbReference type="Proteomes" id="UP001596956">
    <property type="component" value="Unassembled WGS sequence"/>
</dbReference>
<gene>
    <name evidence="4" type="ORF">ACFQZU_16890</name>
</gene>
<proteinExistence type="predicted"/>
<comment type="caution">
    <text evidence="4">The sequence shown here is derived from an EMBL/GenBank/DDBJ whole genome shotgun (WGS) entry which is preliminary data.</text>
</comment>
<feature type="domain" description="OmpR/PhoB-type" evidence="3">
    <location>
        <begin position="1"/>
        <end position="85"/>
    </location>
</feature>
<dbReference type="InterPro" id="IPR051677">
    <property type="entry name" value="AfsR-DnrI-RedD_regulator"/>
</dbReference>
<dbReference type="SUPFAM" id="SSF46894">
    <property type="entry name" value="C-terminal effector domain of the bipartite response regulators"/>
    <property type="match status" value="1"/>
</dbReference>
<feature type="DNA-binding region" description="OmpR/PhoB-type" evidence="2">
    <location>
        <begin position="1"/>
        <end position="85"/>
    </location>
</feature>
<evidence type="ECO:0000259" key="3">
    <source>
        <dbReference type="PROSITE" id="PS51755"/>
    </source>
</evidence>
<dbReference type="PROSITE" id="PS51755">
    <property type="entry name" value="OMPR_PHOB"/>
    <property type="match status" value="1"/>
</dbReference>
<dbReference type="InterPro" id="IPR016032">
    <property type="entry name" value="Sig_transdc_resp-reg_C-effctor"/>
</dbReference>
<evidence type="ECO:0000313" key="4">
    <source>
        <dbReference type="EMBL" id="MFD0802986.1"/>
    </source>
</evidence>
<dbReference type="InterPro" id="IPR001867">
    <property type="entry name" value="OmpR/PhoB-type_DNA-bd"/>
</dbReference>
<sequence>MRFSILGPLAVYGADGAALPIGGLRLRRLLVLLLLTPGRTVGSERLARGIWGDEPEPENAGNALQALASRLRRAVGGGAPLHTGG</sequence>